<keyword evidence="7" id="KW-1185">Reference proteome</keyword>
<dbReference type="GO" id="GO:0071949">
    <property type="term" value="F:FAD binding"/>
    <property type="evidence" value="ECO:0007669"/>
    <property type="project" value="InterPro"/>
</dbReference>
<dbReference type="SUPFAM" id="SSF51905">
    <property type="entry name" value="FAD/NAD(P)-binding domain"/>
    <property type="match status" value="1"/>
</dbReference>
<keyword evidence="4" id="KW-0560">Oxidoreductase</keyword>
<protein>
    <submittedName>
        <fullName evidence="6">Salicylate hydroxylase</fullName>
    </submittedName>
</protein>
<gene>
    <name evidence="6" type="ORF">QBC40DRAFT_339309</name>
</gene>
<evidence type="ECO:0000313" key="7">
    <source>
        <dbReference type="Proteomes" id="UP001303160"/>
    </source>
</evidence>
<dbReference type="Pfam" id="PF01494">
    <property type="entry name" value="FAD_binding_3"/>
    <property type="match status" value="1"/>
</dbReference>
<reference evidence="6" key="2">
    <citation type="submission" date="2023-05" db="EMBL/GenBank/DDBJ databases">
        <authorList>
            <consortium name="Lawrence Berkeley National Laboratory"/>
            <person name="Steindorff A."/>
            <person name="Hensen N."/>
            <person name="Bonometti L."/>
            <person name="Westerberg I."/>
            <person name="Brannstrom I.O."/>
            <person name="Guillou S."/>
            <person name="Cros-Aarteil S."/>
            <person name="Calhoun S."/>
            <person name="Haridas S."/>
            <person name="Kuo A."/>
            <person name="Mondo S."/>
            <person name="Pangilinan J."/>
            <person name="Riley R."/>
            <person name="Labutti K."/>
            <person name="Andreopoulos B."/>
            <person name="Lipzen A."/>
            <person name="Chen C."/>
            <person name="Yanf M."/>
            <person name="Daum C."/>
            <person name="Ng V."/>
            <person name="Clum A."/>
            <person name="Ohm R."/>
            <person name="Martin F."/>
            <person name="Silar P."/>
            <person name="Natvig D."/>
            <person name="Lalanne C."/>
            <person name="Gautier V."/>
            <person name="Ament-Velasquez S.L."/>
            <person name="Kruys A."/>
            <person name="Hutchinson M.I."/>
            <person name="Powell A.J."/>
            <person name="Barry K."/>
            <person name="Miller A.N."/>
            <person name="Grigoriev I.V."/>
            <person name="Debuchy R."/>
            <person name="Gladieux P."/>
            <person name="Thoren M.H."/>
            <person name="Johannesson H."/>
        </authorList>
    </citation>
    <scope>NUCLEOTIDE SEQUENCE</scope>
    <source>
        <strain evidence="6">CBS 315.58</strain>
    </source>
</reference>
<evidence type="ECO:0000256" key="3">
    <source>
        <dbReference type="ARBA" id="ARBA00022827"/>
    </source>
</evidence>
<proteinExistence type="inferred from homology"/>
<evidence type="ECO:0000256" key="4">
    <source>
        <dbReference type="ARBA" id="ARBA00023002"/>
    </source>
</evidence>
<keyword evidence="2" id="KW-0285">Flavoprotein</keyword>
<comment type="caution">
    <text evidence="6">The sequence shown here is derived from an EMBL/GenBank/DDBJ whole genome shotgun (WGS) entry which is preliminary data.</text>
</comment>
<dbReference type="PRINTS" id="PR00420">
    <property type="entry name" value="RNGMNOXGNASE"/>
</dbReference>
<dbReference type="GO" id="GO:0044550">
    <property type="term" value="P:secondary metabolite biosynthetic process"/>
    <property type="evidence" value="ECO:0007669"/>
    <property type="project" value="TreeGrafter"/>
</dbReference>
<dbReference type="PANTHER" id="PTHR46720">
    <property type="entry name" value="HYDROXYLASE, PUTATIVE (AFU_ORTHOLOGUE AFUA_3G01460)-RELATED"/>
    <property type="match status" value="1"/>
</dbReference>
<dbReference type="AlphaFoldDB" id="A0AAN6XJ54"/>
<evidence type="ECO:0000313" key="6">
    <source>
        <dbReference type="EMBL" id="KAK4201223.1"/>
    </source>
</evidence>
<dbReference type="GO" id="GO:0016491">
    <property type="term" value="F:oxidoreductase activity"/>
    <property type="evidence" value="ECO:0007669"/>
    <property type="project" value="UniProtKB-KW"/>
</dbReference>
<evidence type="ECO:0000259" key="5">
    <source>
        <dbReference type="Pfam" id="PF01494"/>
    </source>
</evidence>
<dbReference type="Proteomes" id="UP001303160">
    <property type="component" value="Unassembled WGS sequence"/>
</dbReference>
<accession>A0AAN6XJ54</accession>
<comment type="similarity">
    <text evidence="1">Belongs to the paxM FAD-dependent monooxygenase family.</text>
</comment>
<evidence type="ECO:0000256" key="1">
    <source>
        <dbReference type="ARBA" id="ARBA00007992"/>
    </source>
</evidence>
<sequence length="432" mass="46609">MLPQISPIRVAICGGGLAGASLIQALLQYSHLDVHIFESAPAFKEAGMTIGVTRNALTALELLGPAAAKALESAGAVPMRGVRFLLARGENSGTVLGEVDYTTSGEKRLTSIVHRADFLRELLSTVPREKMHTSKKVNEIVTAGDSGEITLHFTDDTTHKTDILIGADGIHSTVRKFILGEEDPASVPRSTGVWTAMTLQPYAQARVSIGAKAVNLEDPYEHSWIGNGSFVMHNLLSNGQLVQLVIAARDEPSKNKPDQWHRLVSADEIKKATRGWPDHLAKAIDALLCSQSGQPAMYLWDHAPARTYVDGSVCIMGDAAHATTPWQGSGAGMSLEDSLILSSLLGEVKTPREARVALKVYDDARRPRTQDIVQSSRETGDILLGGGALEGYLQEPGTFLKRWDVILDLDVGKHREEALRNLHAGLKNAAQA</sequence>
<dbReference type="EMBL" id="MU863910">
    <property type="protein sequence ID" value="KAK4201223.1"/>
    <property type="molecule type" value="Genomic_DNA"/>
</dbReference>
<keyword evidence="3" id="KW-0274">FAD</keyword>
<evidence type="ECO:0000256" key="2">
    <source>
        <dbReference type="ARBA" id="ARBA00022630"/>
    </source>
</evidence>
<dbReference type="Gene3D" id="3.50.50.60">
    <property type="entry name" value="FAD/NAD(P)-binding domain"/>
    <property type="match status" value="1"/>
</dbReference>
<feature type="domain" description="FAD-binding" evidence="5">
    <location>
        <begin position="9"/>
        <end position="375"/>
    </location>
</feature>
<dbReference type="InterPro" id="IPR051104">
    <property type="entry name" value="FAD_monoxygenase"/>
</dbReference>
<dbReference type="InterPro" id="IPR036188">
    <property type="entry name" value="FAD/NAD-bd_sf"/>
</dbReference>
<organism evidence="6 7">
    <name type="scientific">Triangularia verruculosa</name>
    <dbReference type="NCBI Taxonomy" id="2587418"/>
    <lineage>
        <taxon>Eukaryota</taxon>
        <taxon>Fungi</taxon>
        <taxon>Dikarya</taxon>
        <taxon>Ascomycota</taxon>
        <taxon>Pezizomycotina</taxon>
        <taxon>Sordariomycetes</taxon>
        <taxon>Sordariomycetidae</taxon>
        <taxon>Sordariales</taxon>
        <taxon>Podosporaceae</taxon>
        <taxon>Triangularia</taxon>
    </lineage>
</organism>
<dbReference type="InterPro" id="IPR002938">
    <property type="entry name" value="FAD-bd"/>
</dbReference>
<dbReference type="PANTHER" id="PTHR46720:SF3">
    <property type="entry name" value="FAD-BINDING DOMAIN-CONTAINING PROTEIN-RELATED"/>
    <property type="match status" value="1"/>
</dbReference>
<name>A0AAN6XJ54_9PEZI</name>
<reference evidence="6" key="1">
    <citation type="journal article" date="2023" name="Mol. Phylogenet. Evol.">
        <title>Genome-scale phylogeny and comparative genomics of the fungal order Sordariales.</title>
        <authorList>
            <person name="Hensen N."/>
            <person name="Bonometti L."/>
            <person name="Westerberg I."/>
            <person name="Brannstrom I.O."/>
            <person name="Guillou S."/>
            <person name="Cros-Aarteil S."/>
            <person name="Calhoun S."/>
            <person name="Haridas S."/>
            <person name="Kuo A."/>
            <person name="Mondo S."/>
            <person name="Pangilinan J."/>
            <person name="Riley R."/>
            <person name="LaButti K."/>
            <person name="Andreopoulos B."/>
            <person name="Lipzen A."/>
            <person name="Chen C."/>
            <person name="Yan M."/>
            <person name="Daum C."/>
            <person name="Ng V."/>
            <person name="Clum A."/>
            <person name="Steindorff A."/>
            <person name="Ohm R.A."/>
            <person name="Martin F."/>
            <person name="Silar P."/>
            <person name="Natvig D.O."/>
            <person name="Lalanne C."/>
            <person name="Gautier V."/>
            <person name="Ament-Velasquez S.L."/>
            <person name="Kruys A."/>
            <person name="Hutchinson M.I."/>
            <person name="Powell A.J."/>
            <person name="Barry K."/>
            <person name="Miller A.N."/>
            <person name="Grigoriev I.V."/>
            <person name="Debuchy R."/>
            <person name="Gladieux P."/>
            <person name="Hiltunen Thoren M."/>
            <person name="Johannesson H."/>
        </authorList>
    </citation>
    <scope>NUCLEOTIDE SEQUENCE</scope>
    <source>
        <strain evidence="6">CBS 315.58</strain>
    </source>
</reference>